<name>A0A077P0R6_XENBV</name>
<keyword evidence="1" id="KW-0560">Oxidoreductase</keyword>
<proteinExistence type="predicted"/>
<dbReference type="EC" id="1.20.4.1" evidence="1"/>
<dbReference type="EMBL" id="CBSX010000029">
    <property type="protein sequence ID" value="CDH04359.1"/>
    <property type="molecule type" value="Genomic_DNA"/>
</dbReference>
<gene>
    <name evidence="1" type="ORF">XBO1_1240060</name>
</gene>
<sequence length="35" mass="3862">MGITVRALLHKNVEPYEALGLAENHFGDEQLPVEA</sequence>
<evidence type="ECO:0000313" key="1">
    <source>
        <dbReference type="EMBL" id="CDH04359.1"/>
    </source>
</evidence>
<dbReference type="GO" id="GO:0008794">
    <property type="term" value="F:arsenate reductase (glutaredoxin) activity"/>
    <property type="evidence" value="ECO:0007669"/>
    <property type="project" value="UniProtKB-EC"/>
</dbReference>
<dbReference type="AlphaFoldDB" id="A0A077P0R6"/>
<comment type="caution">
    <text evidence="1">The sequence shown here is derived from an EMBL/GenBank/DDBJ whole genome shotgun (WGS) entry which is preliminary data.</text>
</comment>
<dbReference type="HOGENOM" id="CLU_3368118_0_0_6"/>
<protein>
    <submittedName>
        <fullName evidence="1">Arsenate reductase</fullName>
        <ecNumber evidence="1">1.20.4.1</ecNumber>
    </submittedName>
</protein>
<reference evidence="1" key="1">
    <citation type="submission" date="2013-07" db="EMBL/GenBank/DDBJ databases">
        <title>Sub-species coevolution in mutualistic symbiosis.</title>
        <authorList>
            <person name="Murfin K."/>
            <person name="Klassen J."/>
            <person name="Lee M."/>
            <person name="Forst S."/>
            <person name="Stock P."/>
            <person name="Goodrich-Blair H."/>
        </authorList>
    </citation>
    <scope>NUCLEOTIDE SEQUENCE [LARGE SCALE GENOMIC DNA]</scope>
    <source>
        <strain evidence="1">Oregonense</strain>
    </source>
</reference>
<accession>A0A077P0R6</accession>
<organism evidence="1">
    <name type="scientific">Xenorhabdus bovienii str. oregonense</name>
    <dbReference type="NCBI Taxonomy" id="1398202"/>
    <lineage>
        <taxon>Bacteria</taxon>
        <taxon>Pseudomonadati</taxon>
        <taxon>Pseudomonadota</taxon>
        <taxon>Gammaproteobacteria</taxon>
        <taxon>Enterobacterales</taxon>
        <taxon>Morganellaceae</taxon>
        <taxon>Xenorhabdus</taxon>
    </lineage>
</organism>
<dbReference type="Proteomes" id="UP000028483">
    <property type="component" value="Unassembled WGS sequence"/>
</dbReference>